<feature type="transmembrane region" description="Helical" evidence="3">
    <location>
        <begin position="612"/>
        <end position="631"/>
    </location>
</feature>
<accession>A0A0V0QUQ7</accession>
<evidence type="ECO:0000256" key="1">
    <source>
        <dbReference type="SAM" id="Coils"/>
    </source>
</evidence>
<dbReference type="Proteomes" id="UP000054937">
    <property type="component" value="Unassembled WGS sequence"/>
</dbReference>
<feature type="coiled-coil region" evidence="1">
    <location>
        <begin position="500"/>
        <end position="555"/>
    </location>
</feature>
<feature type="coiled-coil region" evidence="1">
    <location>
        <begin position="1"/>
        <end position="53"/>
    </location>
</feature>
<feature type="region of interest" description="Disordered" evidence="2">
    <location>
        <begin position="154"/>
        <end position="177"/>
    </location>
</feature>
<name>A0A0V0QUQ7_PSEPJ</name>
<dbReference type="InParanoid" id="A0A0V0QUQ7"/>
<evidence type="ECO:0000313" key="5">
    <source>
        <dbReference type="Proteomes" id="UP000054937"/>
    </source>
</evidence>
<feature type="transmembrane region" description="Helical" evidence="3">
    <location>
        <begin position="471"/>
        <end position="493"/>
    </location>
</feature>
<proteinExistence type="predicted"/>
<comment type="caution">
    <text evidence="4">The sequence shown here is derived from an EMBL/GenBank/DDBJ whole genome shotgun (WGS) entry which is preliminary data.</text>
</comment>
<dbReference type="EMBL" id="LDAU01000102">
    <property type="protein sequence ID" value="KRX05956.1"/>
    <property type="molecule type" value="Genomic_DNA"/>
</dbReference>
<organism evidence="4 5">
    <name type="scientific">Pseudocohnilembus persalinus</name>
    <name type="common">Ciliate</name>
    <dbReference type="NCBI Taxonomy" id="266149"/>
    <lineage>
        <taxon>Eukaryota</taxon>
        <taxon>Sar</taxon>
        <taxon>Alveolata</taxon>
        <taxon>Ciliophora</taxon>
        <taxon>Intramacronucleata</taxon>
        <taxon>Oligohymenophorea</taxon>
        <taxon>Scuticociliatia</taxon>
        <taxon>Philasterida</taxon>
        <taxon>Pseudocohnilembidae</taxon>
        <taxon>Pseudocohnilembus</taxon>
    </lineage>
</organism>
<feature type="transmembrane region" description="Helical" evidence="3">
    <location>
        <begin position="651"/>
        <end position="669"/>
    </location>
</feature>
<keyword evidence="1" id="KW-0175">Coiled coil</keyword>
<keyword evidence="3" id="KW-1133">Transmembrane helix</keyword>
<feature type="transmembrane region" description="Helical" evidence="3">
    <location>
        <begin position="564"/>
        <end position="583"/>
    </location>
</feature>
<sequence length="757" mass="90989">MKSNQKQIKNQLRIIKEKQEKLKALIQQRREKISKLEEQNRQLTEQSKYQNDLIKENEEQIQTYYLEQQEFLQFTGENVQQDDQQIEDQVKETLNTFLQQYNVKEHQQDQNEENSYTDSEDIDEDLKLLNMEEYQNNYKLQSFEIENLENNIQNPKDLEKKKNNTEIQNSQKKQEHKQKPLIIKTIYNQTESKIQLPADVKKFKDLAKMLAPYYKCSVSNIFFQDECDNIFLDSQDLKQELITPLQYSVKNTYPIVKIQIINCTFFDSKLKQSETVAKQEDINLQLQEIYEKNNINSFEDAINLIIKLAYNYSEPETIDNYPNMMLKKGVIIQKRYKENESCQIQNKIHKQFFENDNRVCLFLDQENINNFGDYKYKKLQKSERQGFLQEFYTDKQKIIDAKSEILEWVDFQTQKIDIIVNFYNANENMLTQFIIELDYLYSDGTQIKSDYFVYTISLAEKTSGQKTRESFLIFFSVVLLILIIIDYIGIYGLDTQQPNVKKYRENIEQQKKQLEKFHQKIKLKKSQTPEDTEQLKQLQKRVKDEENFIFKYKNKYILIKRPQIIEIINLAMLILIITQVPLIQNIKNKLQNLDIKSSDYVSLDEIISQDIYIANIQSINIILLMASITWYLGKWNFNVKVYIFTLKKLLYFLQVFIHFSIFSILAAIMSKHLYVQRKILIQKEENRKEQQKQQNFNQPQQPKQMKVKWWRKIFFDEKPEQDEEQQIENQLKYKNSQNSKYVDDSFNDNSQLKYTLQ</sequence>
<evidence type="ECO:0000313" key="4">
    <source>
        <dbReference type="EMBL" id="KRX05956.1"/>
    </source>
</evidence>
<evidence type="ECO:0008006" key="6">
    <source>
        <dbReference type="Google" id="ProtNLM"/>
    </source>
</evidence>
<evidence type="ECO:0000256" key="2">
    <source>
        <dbReference type="SAM" id="MobiDB-lite"/>
    </source>
</evidence>
<reference evidence="4 5" key="1">
    <citation type="journal article" date="2015" name="Sci. Rep.">
        <title>Genome of the facultative scuticociliatosis pathogen Pseudocohnilembus persalinus provides insight into its virulence through horizontal gene transfer.</title>
        <authorList>
            <person name="Xiong J."/>
            <person name="Wang G."/>
            <person name="Cheng J."/>
            <person name="Tian M."/>
            <person name="Pan X."/>
            <person name="Warren A."/>
            <person name="Jiang C."/>
            <person name="Yuan D."/>
            <person name="Miao W."/>
        </authorList>
    </citation>
    <scope>NUCLEOTIDE SEQUENCE [LARGE SCALE GENOMIC DNA]</scope>
    <source>
        <strain evidence="4">36N120E</strain>
    </source>
</reference>
<protein>
    <recommendedName>
        <fullName evidence="6">Transmembrane protein</fullName>
    </recommendedName>
</protein>
<keyword evidence="3" id="KW-0472">Membrane</keyword>
<evidence type="ECO:0000256" key="3">
    <source>
        <dbReference type="SAM" id="Phobius"/>
    </source>
</evidence>
<keyword evidence="3" id="KW-0812">Transmembrane</keyword>
<gene>
    <name evidence="4" type="ORF">PPERSA_01034</name>
</gene>
<dbReference type="OMA" id="SCCMAEE"/>
<keyword evidence="5" id="KW-1185">Reference proteome</keyword>
<dbReference type="AlphaFoldDB" id="A0A0V0QUQ7"/>